<dbReference type="Pfam" id="PF00733">
    <property type="entry name" value="Asn_synthase"/>
    <property type="match status" value="1"/>
</dbReference>
<keyword evidence="2" id="KW-0547">Nucleotide-binding</keyword>
<comment type="similarity">
    <text evidence="1">Belongs to the asparagine synthetase family.</text>
</comment>
<dbReference type="GO" id="GO:0005829">
    <property type="term" value="C:cytosol"/>
    <property type="evidence" value="ECO:0007669"/>
    <property type="project" value="TreeGrafter"/>
</dbReference>
<evidence type="ECO:0000259" key="5">
    <source>
        <dbReference type="PROSITE" id="PS51278"/>
    </source>
</evidence>
<sequence length="621" mass="70943">MRDVLVHRGPDAAGIFMSSDERVGLGFRRLSIIDVSSNANQPISNEDATIQLMLNGEIYNFQDLRKKLITQGHQFRSNSDAEVVVHLYEEKGIECVDEIDGMFALAIWDQRERRLMLARDRAGKKPLFYIHKNTHIAFASEIKGLLAHPALSIEMDRQAIPYFFLHGYVPCPNSFYRNVYQVRPGECVVVDERGVARRTFWDLGDYKMETSRRAKQQSFEVATGEVRRLVTQAVERRLMSDVPLGAFLSGGIDSTIVVGLMNQLMGQRVKTFSIGFKGDPSYDETAFARLVATRFNTDHTEFIVSPSAIDLMDTLIWHHDGPFGDSSAIPTYIVSKLTREHVTVVLTGDGGDELFAGYRRFRAAVLAERIPTFMLSTARLLLQPVNWLGTDNRWLAYARRFVDAASLPLYDRITRWSGLFYDELEDMLQPDLLASLRPINRLLYLDQELATMSQLTPLGKVLHANYKTYLLDDLLVKTDRCTMSNSLEARAPFLDRDLVEYVAMLPDALKLDRGRYKVVLRDAFQDLLPTAVQQRGKMGFGVPLDTWFRKDLQKFVNEMLLPNDARYREYVRPSFVHDLVHRHQTGQINAGLRLWSLVTFERWLQMLPLWNKTSAVTSGVA</sequence>
<evidence type="ECO:0000256" key="4">
    <source>
        <dbReference type="ARBA" id="ARBA00022962"/>
    </source>
</evidence>
<dbReference type="SUPFAM" id="SSF56235">
    <property type="entry name" value="N-terminal nucleophile aminohydrolases (Ntn hydrolases)"/>
    <property type="match status" value="1"/>
</dbReference>
<accession>A0A381P5S8</accession>
<dbReference type="InterPro" id="IPR017932">
    <property type="entry name" value="GATase_2_dom"/>
</dbReference>
<keyword evidence="4" id="KW-0315">Glutamine amidotransferase</keyword>
<dbReference type="GO" id="GO:0004066">
    <property type="term" value="F:asparagine synthase (glutamine-hydrolyzing) activity"/>
    <property type="evidence" value="ECO:0007669"/>
    <property type="project" value="InterPro"/>
</dbReference>
<evidence type="ECO:0000313" key="6">
    <source>
        <dbReference type="EMBL" id="SUZ62291.1"/>
    </source>
</evidence>
<keyword evidence="3" id="KW-0067">ATP-binding</keyword>
<dbReference type="InterPro" id="IPR033738">
    <property type="entry name" value="AsnB_N"/>
</dbReference>
<dbReference type="PIRSF" id="PIRSF001589">
    <property type="entry name" value="Asn_synthetase_glu-h"/>
    <property type="match status" value="1"/>
</dbReference>
<organism evidence="6">
    <name type="scientific">marine metagenome</name>
    <dbReference type="NCBI Taxonomy" id="408172"/>
    <lineage>
        <taxon>unclassified sequences</taxon>
        <taxon>metagenomes</taxon>
        <taxon>ecological metagenomes</taxon>
    </lineage>
</organism>
<dbReference type="PROSITE" id="PS51278">
    <property type="entry name" value="GATASE_TYPE_2"/>
    <property type="match status" value="1"/>
</dbReference>
<name>A0A381P5S8_9ZZZZ</name>
<proteinExistence type="inferred from homology"/>
<dbReference type="InterPro" id="IPR001962">
    <property type="entry name" value="Asn_synthase"/>
</dbReference>
<dbReference type="CDD" id="cd00712">
    <property type="entry name" value="AsnB"/>
    <property type="match status" value="1"/>
</dbReference>
<dbReference type="Gene3D" id="3.60.20.10">
    <property type="entry name" value="Glutamine Phosphoribosylpyrophosphate, subunit 1, domain 1"/>
    <property type="match status" value="1"/>
</dbReference>
<dbReference type="EMBL" id="UINC01000860">
    <property type="protein sequence ID" value="SUZ62291.1"/>
    <property type="molecule type" value="Genomic_DNA"/>
</dbReference>
<gene>
    <name evidence="6" type="ORF">METZ01_LOCUS15145</name>
</gene>
<reference evidence="6" key="1">
    <citation type="submission" date="2018-05" db="EMBL/GenBank/DDBJ databases">
        <authorList>
            <person name="Lanie J.A."/>
            <person name="Ng W.-L."/>
            <person name="Kazmierczak K.M."/>
            <person name="Andrzejewski T.M."/>
            <person name="Davidsen T.M."/>
            <person name="Wayne K.J."/>
            <person name="Tettelin H."/>
            <person name="Glass J.I."/>
            <person name="Rusch D."/>
            <person name="Podicherti R."/>
            <person name="Tsui H.-C.T."/>
            <person name="Winkler M.E."/>
        </authorList>
    </citation>
    <scope>NUCLEOTIDE SEQUENCE</scope>
</reference>
<feature type="domain" description="Glutamine amidotransferase type-2" evidence="5">
    <location>
        <begin position="1"/>
        <end position="193"/>
    </location>
</feature>
<dbReference type="InterPro" id="IPR029055">
    <property type="entry name" value="Ntn_hydrolases_N"/>
</dbReference>
<evidence type="ECO:0000256" key="2">
    <source>
        <dbReference type="ARBA" id="ARBA00022741"/>
    </source>
</evidence>
<dbReference type="Pfam" id="PF13537">
    <property type="entry name" value="GATase_7"/>
    <property type="match status" value="1"/>
</dbReference>
<dbReference type="Gene3D" id="3.40.50.620">
    <property type="entry name" value="HUPs"/>
    <property type="match status" value="1"/>
</dbReference>
<dbReference type="PANTHER" id="PTHR43284:SF1">
    <property type="entry name" value="ASPARAGINE SYNTHETASE"/>
    <property type="match status" value="1"/>
</dbReference>
<dbReference type="CDD" id="cd01991">
    <property type="entry name" value="Asn_synthase_B_C"/>
    <property type="match status" value="1"/>
</dbReference>
<dbReference type="GO" id="GO:0006529">
    <property type="term" value="P:asparagine biosynthetic process"/>
    <property type="evidence" value="ECO:0007669"/>
    <property type="project" value="InterPro"/>
</dbReference>
<dbReference type="SUPFAM" id="SSF52402">
    <property type="entry name" value="Adenine nucleotide alpha hydrolases-like"/>
    <property type="match status" value="1"/>
</dbReference>
<dbReference type="InterPro" id="IPR014729">
    <property type="entry name" value="Rossmann-like_a/b/a_fold"/>
</dbReference>
<dbReference type="InterPro" id="IPR006426">
    <property type="entry name" value="Asn_synth_AEB"/>
</dbReference>
<dbReference type="NCBIfam" id="TIGR01536">
    <property type="entry name" value="asn_synth_AEB"/>
    <property type="match status" value="1"/>
</dbReference>
<protein>
    <recommendedName>
        <fullName evidence="5">Glutamine amidotransferase type-2 domain-containing protein</fullName>
    </recommendedName>
</protein>
<evidence type="ECO:0000256" key="1">
    <source>
        <dbReference type="ARBA" id="ARBA00005752"/>
    </source>
</evidence>
<dbReference type="InterPro" id="IPR051786">
    <property type="entry name" value="ASN_synthetase/amidase"/>
</dbReference>
<dbReference type="GO" id="GO:0005524">
    <property type="term" value="F:ATP binding"/>
    <property type="evidence" value="ECO:0007669"/>
    <property type="project" value="UniProtKB-KW"/>
</dbReference>
<dbReference type="PANTHER" id="PTHR43284">
    <property type="entry name" value="ASPARAGINE SYNTHETASE (GLUTAMINE-HYDROLYZING)"/>
    <property type="match status" value="1"/>
</dbReference>
<evidence type="ECO:0000256" key="3">
    <source>
        <dbReference type="ARBA" id="ARBA00022840"/>
    </source>
</evidence>
<dbReference type="AlphaFoldDB" id="A0A381P5S8"/>